<protein>
    <recommendedName>
        <fullName evidence="3">Flagellin</fullName>
    </recommendedName>
</protein>
<dbReference type="InterPro" id="IPR001029">
    <property type="entry name" value="Flagellin_N"/>
</dbReference>
<evidence type="ECO:0000256" key="1">
    <source>
        <dbReference type="ARBA" id="ARBA00005709"/>
    </source>
</evidence>
<comment type="subcellular location">
    <subcellularLocation>
        <location evidence="3">Secreted</location>
    </subcellularLocation>
    <subcellularLocation>
        <location evidence="3">Bacterial flagellum</location>
    </subcellularLocation>
</comment>
<organism evidence="6 7">
    <name type="scientific">Denitrovibrio acetiphilus (strain DSM 12809 / NBRC 114555 / N2460)</name>
    <dbReference type="NCBI Taxonomy" id="522772"/>
    <lineage>
        <taxon>Bacteria</taxon>
        <taxon>Pseudomonadati</taxon>
        <taxon>Deferribacterota</taxon>
        <taxon>Deferribacteres</taxon>
        <taxon>Deferribacterales</taxon>
        <taxon>Geovibrionaceae</taxon>
        <taxon>Denitrovibrio</taxon>
    </lineage>
</organism>
<dbReference type="Gene3D" id="1.20.1330.10">
    <property type="entry name" value="f41 fragment of flagellin, N-terminal domain"/>
    <property type="match status" value="1"/>
</dbReference>
<evidence type="ECO:0000256" key="3">
    <source>
        <dbReference type="RuleBase" id="RU362073"/>
    </source>
</evidence>
<accession>D4H4A2</accession>
<dbReference type="OrthoDB" id="9758307at2"/>
<keyword evidence="6" id="KW-0966">Cell projection</keyword>
<gene>
    <name evidence="6" type="ordered locus">Dacet_2471</name>
</gene>
<feature type="domain" description="Flagellin N-terminal" evidence="4">
    <location>
        <begin position="3"/>
        <end position="139"/>
    </location>
</feature>
<dbReference type="Proteomes" id="UP000002012">
    <property type="component" value="Chromosome"/>
</dbReference>
<reference evidence="6 7" key="1">
    <citation type="journal article" date="2010" name="Stand. Genomic Sci.">
        <title>Complete genome sequence of Denitrovibrio acetiphilus type strain (N2460).</title>
        <authorList>
            <person name="Kiss H."/>
            <person name="Lang E."/>
            <person name="Lapidus A."/>
            <person name="Copeland A."/>
            <person name="Nolan M."/>
            <person name="Glavina Del Rio T."/>
            <person name="Chen F."/>
            <person name="Lucas S."/>
            <person name="Tice H."/>
            <person name="Cheng J.F."/>
            <person name="Han C."/>
            <person name="Goodwin L."/>
            <person name="Pitluck S."/>
            <person name="Liolios K."/>
            <person name="Pati A."/>
            <person name="Ivanova N."/>
            <person name="Mavromatis K."/>
            <person name="Chen A."/>
            <person name="Palaniappan K."/>
            <person name="Land M."/>
            <person name="Hauser L."/>
            <person name="Chang Y.J."/>
            <person name="Jeffries C.D."/>
            <person name="Detter J.C."/>
            <person name="Brettin T."/>
            <person name="Spring S."/>
            <person name="Rohde M."/>
            <person name="Goker M."/>
            <person name="Woyke T."/>
            <person name="Bristow J."/>
            <person name="Eisen J.A."/>
            <person name="Markowitz V."/>
            <person name="Hugenholtz P."/>
            <person name="Kyrpides N.C."/>
            <person name="Klenk H.P."/>
        </authorList>
    </citation>
    <scope>NUCLEOTIDE SEQUENCE [LARGE SCALE GENOMIC DNA]</scope>
    <source>
        <strain evidence="7">DSM 12809 / NBRC 114555 / N2460</strain>
    </source>
</reference>
<evidence type="ECO:0000256" key="2">
    <source>
        <dbReference type="ARBA" id="ARBA00023143"/>
    </source>
</evidence>
<dbReference type="PANTHER" id="PTHR42792">
    <property type="entry name" value="FLAGELLIN"/>
    <property type="match status" value="1"/>
</dbReference>
<dbReference type="Pfam" id="PF00700">
    <property type="entry name" value="Flagellin_C"/>
    <property type="match status" value="1"/>
</dbReference>
<dbReference type="SUPFAM" id="SSF64518">
    <property type="entry name" value="Phase 1 flagellin"/>
    <property type="match status" value="2"/>
</dbReference>
<keyword evidence="6" id="KW-0282">Flagellum</keyword>
<dbReference type="RefSeq" id="WP_013011732.1">
    <property type="nucleotide sequence ID" value="NC_013943.1"/>
</dbReference>
<dbReference type="PaxDb" id="522772-Dacet_2471"/>
<dbReference type="InterPro" id="IPR046358">
    <property type="entry name" value="Flagellin_C"/>
</dbReference>
<dbReference type="GO" id="GO:0005576">
    <property type="term" value="C:extracellular region"/>
    <property type="evidence" value="ECO:0007669"/>
    <property type="project" value="UniProtKB-SubCell"/>
</dbReference>
<dbReference type="InterPro" id="IPR001492">
    <property type="entry name" value="Flagellin"/>
</dbReference>
<dbReference type="KEGG" id="dap:Dacet_2471"/>
<evidence type="ECO:0000259" key="4">
    <source>
        <dbReference type="Pfam" id="PF00669"/>
    </source>
</evidence>
<dbReference type="EMBL" id="CP001968">
    <property type="protein sequence ID" value="ADD69231.1"/>
    <property type="molecule type" value="Genomic_DNA"/>
</dbReference>
<dbReference type="STRING" id="522772.Dacet_2471"/>
<dbReference type="eggNOG" id="COG1344">
    <property type="taxonomic scope" value="Bacteria"/>
</dbReference>
<comment type="function">
    <text evidence="3">Flagellin is the subunit protein which polymerizes to form the filaments of bacterial flagella.</text>
</comment>
<dbReference type="GO" id="GO:0009288">
    <property type="term" value="C:bacterial-type flagellum"/>
    <property type="evidence" value="ECO:0007669"/>
    <property type="project" value="UniProtKB-SubCell"/>
</dbReference>
<dbReference type="PANTHER" id="PTHR42792:SF1">
    <property type="entry name" value="FLAGELLAR HOOK-ASSOCIATED PROTEIN 3"/>
    <property type="match status" value="1"/>
</dbReference>
<evidence type="ECO:0000259" key="5">
    <source>
        <dbReference type="Pfam" id="PF00700"/>
    </source>
</evidence>
<name>D4H4A2_DENA2</name>
<evidence type="ECO:0000313" key="6">
    <source>
        <dbReference type="EMBL" id="ADD69231.1"/>
    </source>
</evidence>
<comment type="similarity">
    <text evidence="1 3">Belongs to the bacterial flagellin family.</text>
</comment>
<keyword evidence="6" id="KW-0969">Cilium</keyword>
<evidence type="ECO:0000313" key="7">
    <source>
        <dbReference type="Proteomes" id="UP000002012"/>
    </source>
</evidence>
<dbReference type="GO" id="GO:0005198">
    <property type="term" value="F:structural molecule activity"/>
    <property type="evidence" value="ECO:0007669"/>
    <property type="project" value="UniProtKB-UniRule"/>
</dbReference>
<feature type="domain" description="Flagellin C-terminal" evidence="5">
    <location>
        <begin position="1198"/>
        <end position="1284"/>
    </location>
</feature>
<sequence>MRITYNFMTMKYLHGVNSSLNTLVRSSEQVTAGRNLLNPEDDPTNYLTAFNMQRTIDDATQYNRNANNALIWLKNEDSILQTASSILSRAKDELAVAGKNDSQDADSRKALAGEVMNIYEELLDLANSKYLDRYIFGGYETEEAPFTSGDRQVTSVVSSMDDGEAFSSRLYSDMPDLAKGSYTVKATVVGGVVRVTMMDANNKQVLLDSNGSDESTENGNLTTDTLVTGFQAGQVISTGRGVSIKLPDDMGEGDSLTMSLYYTPGDDVEYVGDDGAINSKIGDNQNVQINISGEDIFMETFRTILGTMPNTSNGLTISETTKFSKIDGANVSSSDSISFTGTDHNGYRIGTARVASPKNVDLDMTNTTAEQRTLSINYAGKDYSITLDQKGYSDMDDVVYNVNRMLDNQGLGGEITAVNDGDKLMFMTNKAGSGVKLSVTGSDYNSLGFMDIPVSDTGQDTTFDLSYSNYLGPVATNYTGLAITGTPAGTVHTYHVNDEAIKFTVYDTDTASDIQDKINEALKDKGLEFDFDATVADDGFGGYDLTIEMVNQNYTKDTYIATRIDEGADEYQYDSAKGGDFPMEEEKTVSDMLDFIENLYNQAVNAEVVDGQLQITDIRSGESKLTFSLDEENTGIGYAMLQPDVTLTGRYSGTADDKWSVDVSVSGNDVIIQVTDSDGTKLYDNTSNPISAADYKGGEIYLNQGVSIVLGDIVGSSFTIDMTANSNLSFGDLNVVEEGDNVNVFRSLQNLYDALNLNIPDSGIGAPSAWSDESLNSTATPYMDGEFRGNYNDLLTFEVQNYGDSSEYYIQSEQYWTSDGITMLDNVDPVTFDIVIHSDSLSGDGFLTKTVSVSQALYGGDKNALTDEIIRQINSDSDMQNLGVNAYTENGNLRIDSGSGNNELTVHYNNTETAFMFSGVDSKSSGTQLPSLELKEDSVLDVYYETGGAWGTATPISVTIPAGIYADNTALLAEINNQLDTALVADGFAAGSMSAVLGDDGTIKINHDATFDDIIVSGDDNGELGFYSLVTSNTIETKTNPTLDLSEKNIGERTLTFYTDDGSGNYTETNIVVDAENYQSLDDLVDNINEKLTDAGLAPDVSCGTMNETQLSFSFGGAYSSMHVSGDYEGTLGIEKGGDIAKMKVTGSDGSLISSYIIDTANEKYYVADGVYHHYDAGTLAATDSYTVGVGSGIDYEMKVMETAESQIHTALTIVGNRENRAESAVTFNESLITASEKLKAEYTGSTTMDQAAAATNYTVAQTVYQSALAATAQILQISLLDYL</sequence>
<keyword evidence="2 3" id="KW-0975">Bacterial flagellum</keyword>
<keyword evidence="7" id="KW-1185">Reference proteome</keyword>
<proteinExistence type="inferred from homology"/>
<keyword evidence="3" id="KW-0964">Secreted</keyword>
<dbReference type="HOGENOM" id="CLU_262793_0_0_0"/>
<dbReference type="Pfam" id="PF00669">
    <property type="entry name" value="Flagellin_N"/>
    <property type="match status" value="1"/>
</dbReference>
<dbReference type="InParanoid" id="D4H4A2"/>